<dbReference type="EMBL" id="BNCO01000014">
    <property type="protein sequence ID" value="GIL52811.1"/>
    <property type="molecule type" value="Genomic_DNA"/>
</dbReference>
<accession>A0A8J4F1L2</accession>
<comment type="caution">
    <text evidence="2">The sequence shown here is derived from an EMBL/GenBank/DDBJ whole genome shotgun (WGS) entry which is preliminary data.</text>
</comment>
<feature type="non-terminal residue" evidence="2">
    <location>
        <position position="1"/>
    </location>
</feature>
<evidence type="ECO:0000313" key="3">
    <source>
        <dbReference type="Proteomes" id="UP000747399"/>
    </source>
</evidence>
<reference evidence="2" key="1">
    <citation type="journal article" date="2021" name="Proc. Natl. Acad. Sci. U.S.A.">
        <title>Three genomes in the algal genus Volvox reveal the fate of a haploid sex-determining region after a transition to homothallism.</title>
        <authorList>
            <person name="Yamamoto K."/>
            <person name="Hamaji T."/>
            <person name="Kawai-Toyooka H."/>
            <person name="Matsuzaki R."/>
            <person name="Takahashi F."/>
            <person name="Nishimura Y."/>
            <person name="Kawachi M."/>
            <person name="Noguchi H."/>
            <person name="Minakuchi Y."/>
            <person name="Umen J.G."/>
            <person name="Toyoda A."/>
            <person name="Nozaki H."/>
        </authorList>
    </citation>
    <scope>NUCLEOTIDE SEQUENCE</scope>
    <source>
        <strain evidence="2">NIES-3780</strain>
    </source>
</reference>
<feature type="compositionally biased region" description="Low complexity" evidence="1">
    <location>
        <begin position="81"/>
        <end position="110"/>
    </location>
</feature>
<keyword evidence="3" id="KW-1185">Reference proteome</keyword>
<proteinExistence type="predicted"/>
<sequence>STPPSPLLPLPSAPLLPSPCRVTACLPNVVPSGDACTESRLSFPAWMTSFPSTSIAVGPSTSSPSPPLPPPSPWLHRRTPASRSSVSTSLSSPGPPAALAASAPPPASSSLPSWIFRSACWPPLPVRAAA</sequence>
<feature type="non-terminal residue" evidence="2">
    <location>
        <position position="130"/>
    </location>
</feature>
<dbReference type="AlphaFoldDB" id="A0A8J4F1L2"/>
<gene>
    <name evidence="2" type="ORF">Vafri_8577</name>
</gene>
<protein>
    <submittedName>
        <fullName evidence="2">Uncharacterized protein</fullName>
    </submittedName>
</protein>
<evidence type="ECO:0000313" key="2">
    <source>
        <dbReference type="EMBL" id="GIL52811.1"/>
    </source>
</evidence>
<feature type="compositionally biased region" description="Pro residues" evidence="1">
    <location>
        <begin position="64"/>
        <end position="73"/>
    </location>
</feature>
<name>A0A8J4F1L2_9CHLO</name>
<organism evidence="2 3">
    <name type="scientific">Volvox africanus</name>
    <dbReference type="NCBI Taxonomy" id="51714"/>
    <lineage>
        <taxon>Eukaryota</taxon>
        <taxon>Viridiplantae</taxon>
        <taxon>Chlorophyta</taxon>
        <taxon>core chlorophytes</taxon>
        <taxon>Chlorophyceae</taxon>
        <taxon>CS clade</taxon>
        <taxon>Chlamydomonadales</taxon>
        <taxon>Volvocaceae</taxon>
        <taxon>Volvox</taxon>
    </lineage>
</organism>
<evidence type="ECO:0000256" key="1">
    <source>
        <dbReference type="SAM" id="MobiDB-lite"/>
    </source>
</evidence>
<feature type="region of interest" description="Disordered" evidence="1">
    <location>
        <begin position="55"/>
        <end position="110"/>
    </location>
</feature>
<dbReference type="Proteomes" id="UP000747399">
    <property type="component" value="Unassembled WGS sequence"/>
</dbReference>